<name>A0A8H4LI42_9HYPO</name>
<dbReference type="Pfam" id="PF00561">
    <property type="entry name" value="Abhydrolase_1"/>
    <property type="match status" value="1"/>
</dbReference>
<dbReference type="Proteomes" id="UP000554235">
    <property type="component" value="Unassembled WGS sequence"/>
</dbReference>
<dbReference type="Gene3D" id="3.40.50.1820">
    <property type="entry name" value="alpha/beta hydrolase"/>
    <property type="match status" value="1"/>
</dbReference>
<dbReference type="AlphaFoldDB" id="A0A8H4LI42"/>
<dbReference type="InterPro" id="IPR000639">
    <property type="entry name" value="Epox_hydrolase-like"/>
</dbReference>
<organism evidence="5 6">
    <name type="scientific">Fusarium albosuccineum</name>
    <dbReference type="NCBI Taxonomy" id="1237068"/>
    <lineage>
        <taxon>Eukaryota</taxon>
        <taxon>Fungi</taxon>
        <taxon>Dikarya</taxon>
        <taxon>Ascomycota</taxon>
        <taxon>Pezizomycotina</taxon>
        <taxon>Sordariomycetes</taxon>
        <taxon>Hypocreomycetidae</taxon>
        <taxon>Hypocreales</taxon>
        <taxon>Nectriaceae</taxon>
        <taxon>Fusarium</taxon>
        <taxon>Fusarium decemcellulare species complex</taxon>
    </lineage>
</organism>
<gene>
    <name evidence="5" type="ORF">FALBO_3602</name>
</gene>
<dbReference type="PANTHER" id="PTHR43329">
    <property type="entry name" value="EPOXIDE HYDROLASE"/>
    <property type="match status" value="1"/>
</dbReference>
<evidence type="ECO:0000256" key="3">
    <source>
        <dbReference type="SAM" id="MobiDB-lite"/>
    </source>
</evidence>
<reference evidence="5 6" key="1">
    <citation type="submission" date="2020-01" db="EMBL/GenBank/DDBJ databases">
        <title>Identification and distribution of gene clusters putatively required for synthesis of sphingolipid metabolism inhibitors in phylogenetically diverse species of the filamentous fungus Fusarium.</title>
        <authorList>
            <person name="Kim H.-S."/>
            <person name="Busman M."/>
            <person name="Brown D.W."/>
            <person name="Divon H."/>
            <person name="Uhlig S."/>
            <person name="Proctor R.H."/>
        </authorList>
    </citation>
    <scope>NUCLEOTIDE SEQUENCE [LARGE SCALE GENOMIC DNA]</scope>
    <source>
        <strain evidence="5 6">NRRL 20459</strain>
    </source>
</reference>
<keyword evidence="6" id="KW-1185">Reference proteome</keyword>
<evidence type="ECO:0000313" key="5">
    <source>
        <dbReference type="EMBL" id="KAF4469511.1"/>
    </source>
</evidence>
<accession>A0A8H4LI42</accession>
<comment type="similarity">
    <text evidence="2">Belongs to the AB hydrolase superfamily. Epoxide hydrolase family.</text>
</comment>
<comment type="caution">
    <text evidence="5">The sequence shown here is derived from an EMBL/GenBank/DDBJ whole genome shotgun (WGS) entry which is preliminary data.</text>
</comment>
<protein>
    <submittedName>
        <fullName evidence="5">Haloalkane dehalogenase</fullName>
    </submittedName>
</protein>
<proteinExistence type="inferred from homology"/>
<evidence type="ECO:0000256" key="1">
    <source>
        <dbReference type="ARBA" id="ARBA00022801"/>
    </source>
</evidence>
<dbReference type="SUPFAM" id="SSF53474">
    <property type="entry name" value="alpha/beta-Hydrolases"/>
    <property type="match status" value="1"/>
</dbReference>
<feature type="domain" description="AB hydrolase-1" evidence="4">
    <location>
        <begin position="91"/>
        <end position="328"/>
    </location>
</feature>
<dbReference type="InterPro" id="IPR000073">
    <property type="entry name" value="AB_hydrolase_1"/>
</dbReference>
<dbReference type="OrthoDB" id="408373at2759"/>
<dbReference type="PRINTS" id="PR00412">
    <property type="entry name" value="EPOXHYDRLASE"/>
</dbReference>
<dbReference type="GO" id="GO:0016787">
    <property type="term" value="F:hydrolase activity"/>
    <property type="evidence" value="ECO:0007669"/>
    <property type="project" value="UniProtKB-KW"/>
</dbReference>
<evidence type="ECO:0000256" key="2">
    <source>
        <dbReference type="ARBA" id="ARBA00038334"/>
    </source>
</evidence>
<dbReference type="EMBL" id="JAADYS010000467">
    <property type="protein sequence ID" value="KAF4469511.1"/>
    <property type="molecule type" value="Genomic_DNA"/>
</dbReference>
<dbReference type="InterPro" id="IPR029058">
    <property type="entry name" value="AB_hydrolase_fold"/>
</dbReference>
<evidence type="ECO:0000259" key="4">
    <source>
        <dbReference type="Pfam" id="PF00561"/>
    </source>
</evidence>
<keyword evidence="1" id="KW-0378">Hydrolase</keyword>
<feature type="region of interest" description="Disordered" evidence="3">
    <location>
        <begin position="1"/>
        <end position="22"/>
    </location>
</feature>
<evidence type="ECO:0000313" key="6">
    <source>
        <dbReference type="Proteomes" id="UP000554235"/>
    </source>
</evidence>
<sequence>MTDKSFTYTELPPRARPVAELKPAPEEIAKRLVEFGSLKPRQPDSDGSVEHIGGASFTHHFAQAPGDYDTVKFHYVTCGEKEQQSKKVPAVFLHGIPDSWFEWHQHMAALAQDGYFCIAPDLKGYGQSSKEPGDYRNEGAAEQLAAMLHEIGVDKFYLVSHDRGSVQADCIAALYPDRVVGYIRGEQHLIHYNPALSTQHALFLNAPYNGIMSDPQRLAVTSYKWLTVRQVPDEAETLQRVAQELAYEGVDKAVPRYYGANTFHQEWLDRRKRLMASWRSPIVILQGYDSPTQPREWFDLEEIRGLVPNAKVLDVKFIPGGHFWPLESPAETTAAFREALKVLEGA</sequence>